<keyword evidence="1" id="KW-0808">Transferase</keyword>
<dbReference type="SUPFAM" id="SSF89796">
    <property type="entry name" value="CoA-transferase family III (CaiB/BaiF)"/>
    <property type="match status" value="1"/>
</dbReference>
<dbReference type="InterPro" id="IPR023606">
    <property type="entry name" value="CoA-Trfase_III_dom_1_sf"/>
</dbReference>
<dbReference type="GO" id="GO:0016740">
    <property type="term" value="F:transferase activity"/>
    <property type="evidence" value="ECO:0007669"/>
    <property type="project" value="UniProtKB-KW"/>
</dbReference>
<evidence type="ECO:0000313" key="2">
    <source>
        <dbReference type="Proteomes" id="UP000602395"/>
    </source>
</evidence>
<reference evidence="1 2" key="1">
    <citation type="submission" date="2020-09" db="EMBL/GenBank/DDBJ databases">
        <title>Novel species in genus Gordonia.</title>
        <authorList>
            <person name="Zhang G."/>
        </authorList>
    </citation>
    <scope>NUCLEOTIDE SEQUENCE [LARGE SCALE GENOMIC DNA]</scope>
    <source>
        <strain evidence="1 2">ON-33</strain>
    </source>
</reference>
<dbReference type="InterPro" id="IPR003673">
    <property type="entry name" value="CoA-Trfase_fam_III"/>
</dbReference>
<dbReference type="Gene3D" id="3.40.50.10540">
    <property type="entry name" value="Crotonobetainyl-coa:carnitine coa-transferase, domain 1"/>
    <property type="match status" value="1"/>
</dbReference>
<dbReference type="EMBL" id="JACWMS010000001">
    <property type="protein sequence ID" value="MBD1319330.1"/>
    <property type="molecule type" value="Genomic_DNA"/>
</dbReference>
<dbReference type="PANTHER" id="PTHR48228:SF7">
    <property type="entry name" value="FATTY ACYL-COA TRANSFERASE RV3272-RELATED"/>
    <property type="match status" value="1"/>
</dbReference>
<accession>A0ABR7W945</accession>
<dbReference type="PANTHER" id="PTHR48228">
    <property type="entry name" value="SUCCINYL-COA--D-CITRAMALATE COA-TRANSFERASE"/>
    <property type="match status" value="1"/>
</dbReference>
<dbReference type="Proteomes" id="UP000602395">
    <property type="component" value="Unassembled WGS sequence"/>
</dbReference>
<evidence type="ECO:0000313" key="1">
    <source>
        <dbReference type="EMBL" id="MBD1319330.1"/>
    </source>
</evidence>
<name>A0ABR7W945_9ACTN</name>
<comment type="caution">
    <text evidence="1">The sequence shown here is derived from an EMBL/GenBank/DDBJ whole genome shotgun (WGS) entry which is preliminary data.</text>
</comment>
<protein>
    <submittedName>
        <fullName evidence="1">CoA transferase</fullName>
    </submittedName>
</protein>
<dbReference type="Pfam" id="PF02515">
    <property type="entry name" value="CoA_transf_3"/>
    <property type="match status" value="1"/>
</dbReference>
<proteinExistence type="predicted"/>
<sequence length="437" mass="45266">MTTEHRVPSAVVSRWLDTWWPNRSRNAAPTSGRPVAGCAVLGWAGSGGMALTGVSSAPPLISPAAAYGVLDAAVGELGRLTGLVGDAVHLEPGAVIGARAALRGLRRNGQISAGGMTRLIRAADRWIAISLCRPDDVASVPAIVGDQGTDDPWWDLADFAARTPASAVVAQAQLLGVAAAELGRATDAPSALPFQVTDIASRTNTLTVRDATVVDLSSLWAGPLCGGILSRAGARVIKVESTGRPDGARIGDPEFFEWLHRGQEFRAIDFTSDEGRNQLAHLIDAADIVIEASRPRALERLGLSPDRMAHRPGRIWVSITGGGRSRPMQVNFGDDAGVGGGLVGWNGDQPAFCADAIADPLSGIAAALATAAAAESGGGVLIDLSMVDTVASFTTAELACPGDHVVHDDGDGDWVVECSHERRRCPVRGPTASGLPC</sequence>
<gene>
    <name evidence="1" type="ORF">IDF66_07015</name>
</gene>
<organism evidence="1 2">
    <name type="scientific">Gordonia hankookensis</name>
    <dbReference type="NCBI Taxonomy" id="589403"/>
    <lineage>
        <taxon>Bacteria</taxon>
        <taxon>Bacillati</taxon>
        <taxon>Actinomycetota</taxon>
        <taxon>Actinomycetes</taxon>
        <taxon>Mycobacteriales</taxon>
        <taxon>Gordoniaceae</taxon>
        <taxon>Gordonia</taxon>
    </lineage>
</organism>
<dbReference type="InterPro" id="IPR050509">
    <property type="entry name" value="CoA-transferase_III"/>
</dbReference>
<keyword evidence="2" id="KW-1185">Reference proteome</keyword>
<dbReference type="RefSeq" id="WP_190266174.1">
    <property type="nucleotide sequence ID" value="NZ_BAABAD010000003.1"/>
</dbReference>